<dbReference type="Gene3D" id="1.25.40.10">
    <property type="entry name" value="Tetratricopeptide repeat domain"/>
    <property type="match status" value="3"/>
</dbReference>
<comment type="caution">
    <text evidence="3">The sequence shown here is derived from an EMBL/GenBank/DDBJ whole genome shotgun (WGS) entry which is preliminary data.</text>
</comment>
<dbReference type="InterPro" id="IPR011990">
    <property type="entry name" value="TPR-like_helical_dom_sf"/>
</dbReference>
<name>A0A8T2UPH8_CERRI</name>
<feature type="repeat" description="PPR" evidence="2">
    <location>
        <begin position="445"/>
        <end position="479"/>
    </location>
</feature>
<evidence type="ECO:0000313" key="3">
    <source>
        <dbReference type="EMBL" id="KAH7438081.1"/>
    </source>
</evidence>
<dbReference type="GO" id="GO:0009451">
    <property type="term" value="P:RNA modification"/>
    <property type="evidence" value="ECO:0007669"/>
    <property type="project" value="InterPro"/>
</dbReference>
<feature type="repeat" description="PPR" evidence="2">
    <location>
        <begin position="343"/>
        <end position="377"/>
    </location>
</feature>
<dbReference type="PANTHER" id="PTHR47926">
    <property type="entry name" value="PENTATRICOPEPTIDE REPEAT-CONTAINING PROTEIN"/>
    <property type="match status" value="1"/>
</dbReference>
<dbReference type="Proteomes" id="UP000825935">
    <property type="component" value="Chromosome 4"/>
</dbReference>
<evidence type="ECO:0000256" key="2">
    <source>
        <dbReference type="PROSITE-ProRule" id="PRU00708"/>
    </source>
</evidence>
<evidence type="ECO:0000256" key="1">
    <source>
        <dbReference type="ARBA" id="ARBA00022737"/>
    </source>
</evidence>
<dbReference type="FunFam" id="1.25.40.10:FF:000158">
    <property type="entry name" value="pentatricopeptide repeat-containing protein At2g33680"/>
    <property type="match status" value="1"/>
</dbReference>
<reference evidence="3" key="1">
    <citation type="submission" date="2021-08" db="EMBL/GenBank/DDBJ databases">
        <title>WGS assembly of Ceratopteris richardii.</title>
        <authorList>
            <person name="Marchant D.B."/>
            <person name="Chen G."/>
            <person name="Jenkins J."/>
            <person name="Shu S."/>
            <person name="Leebens-Mack J."/>
            <person name="Grimwood J."/>
            <person name="Schmutz J."/>
            <person name="Soltis P."/>
            <person name="Soltis D."/>
            <person name="Chen Z.-H."/>
        </authorList>
    </citation>
    <scope>NUCLEOTIDE SEQUENCE</scope>
    <source>
        <strain evidence="3">Whitten #5841</strain>
        <tissue evidence="3">Leaf</tissue>
    </source>
</reference>
<dbReference type="Pfam" id="PF13041">
    <property type="entry name" value="PPR_2"/>
    <property type="match status" value="4"/>
</dbReference>
<dbReference type="AlphaFoldDB" id="A0A8T2UPH8"/>
<dbReference type="OrthoDB" id="185373at2759"/>
<keyword evidence="4" id="KW-1185">Reference proteome</keyword>
<dbReference type="GO" id="GO:0003723">
    <property type="term" value="F:RNA binding"/>
    <property type="evidence" value="ECO:0007669"/>
    <property type="project" value="InterPro"/>
</dbReference>
<feature type="repeat" description="PPR" evidence="2">
    <location>
        <begin position="241"/>
        <end position="275"/>
    </location>
</feature>
<keyword evidence="1" id="KW-0677">Repeat</keyword>
<proteinExistence type="predicted"/>
<dbReference type="Pfam" id="PF01535">
    <property type="entry name" value="PPR"/>
    <property type="match status" value="2"/>
</dbReference>
<dbReference type="GO" id="GO:0048731">
    <property type="term" value="P:system development"/>
    <property type="evidence" value="ECO:0007669"/>
    <property type="project" value="UniProtKB-ARBA"/>
</dbReference>
<sequence>MPLIAKCLALVRPTQMQKKERFLMALFKKGNMRREKRDAGNFMLSVCTMGCRNLTMLNEILPFLDECFSLPSFEELAQALQTCGEEGDRLRALQVHSRICEIGLETHPQIGSHLILMLVRVRSMPSAEHAFNRLLQKTESSWNSLITGYVNCGQVQHALDLYHKMQIDGRVQPSGHTFVAILRAYTMLRDLEGGLSIHAEVTRTESLECNLYIGNALIGMYAKCRSLERAQKVFDNLFVRDVVSWNAMLGGYIEDGLFEEAAHITEKMRKEGVSPSVITFVSSLKACGNIKATSKTYELHIDIEKKGFLLLNILLGTVVVETYAKCGLLDSAQSVFYNLPIRDPVSWTTLIAGFLEQGYAEEAVNIFDKMQFEGVLPDMVAFLLGLKACTAIGATETGINIHVEIERQGLLEKDCSLGTALVDMYGKCGLPSKAQQVFDRLQGWDVVTCNALMTGYAQLGQSENVSSVLAKMLQINVNPDSVTFTVILSACNRRGLYHISESFFNAMSKDHGIAPSFDHLACMIDLFNRTGHLKRADEMIKKLQASPNIVIWRSILAACKNLGIQDFGQDAFEHAVHLNRMDGSSYMLMSQLHALSGS</sequence>
<protein>
    <recommendedName>
        <fullName evidence="5">Pentatricopeptide repeat-containing protein</fullName>
    </recommendedName>
</protein>
<feature type="repeat" description="PPR" evidence="2">
    <location>
        <begin position="138"/>
        <end position="172"/>
    </location>
</feature>
<organism evidence="3 4">
    <name type="scientific">Ceratopteris richardii</name>
    <name type="common">Triangle waterfern</name>
    <dbReference type="NCBI Taxonomy" id="49495"/>
    <lineage>
        <taxon>Eukaryota</taxon>
        <taxon>Viridiplantae</taxon>
        <taxon>Streptophyta</taxon>
        <taxon>Embryophyta</taxon>
        <taxon>Tracheophyta</taxon>
        <taxon>Polypodiopsida</taxon>
        <taxon>Polypodiidae</taxon>
        <taxon>Polypodiales</taxon>
        <taxon>Pteridineae</taxon>
        <taxon>Pteridaceae</taxon>
        <taxon>Parkerioideae</taxon>
        <taxon>Ceratopteris</taxon>
    </lineage>
</organism>
<dbReference type="FunFam" id="1.25.40.10:FF:000344">
    <property type="entry name" value="Pentatricopeptide repeat-containing protein"/>
    <property type="match status" value="1"/>
</dbReference>
<accession>A0A8T2UPH8</accession>
<dbReference type="EMBL" id="CM035409">
    <property type="protein sequence ID" value="KAH7438081.1"/>
    <property type="molecule type" value="Genomic_DNA"/>
</dbReference>
<dbReference type="NCBIfam" id="TIGR00756">
    <property type="entry name" value="PPR"/>
    <property type="match status" value="3"/>
</dbReference>
<dbReference type="InterPro" id="IPR002885">
    <property type="entry name" value="PPR_rpt"/>
</dbReference>
<gene>
    <name evidence="3" type="ORF">KP509_04G000300</name>
</gene>
<dbReference type="InterPro" id="IPR046960">
    <property type="entry name" value="PPR_At4g14850-like_plant"/>
</dbReference>
<evidence type="ECO:0000313" key="4">
    <source>
        <dbReference type="Proteomes" id="UP000825935"/>
    </source>
</evidence>
<dbReference type="PROSITE" id="PS51375">
    <property type="entry name" value="PPR"/>
    <property type="match status" value="4"/>
</dbReference>
<evidence type="ECO:0008006" key="5">
    <source>
        <dbReference type="Google" id="ProtNLM"/>
    </source>
</evidence>